<dbReference type="EnsemblPlants" id="OBART07G15600.1">
    <property type="protein sequence ID" value="OBART07G15600.1"/>
    <property type="gene ID" value="OBART07G15600"/>
</dbReference>
<dbReference type="Proteomes" id="UP000026960">
    <property type="component" value="Chromosome 7"/>
</dbReference>
<evidence type="ECO:0000313" key="3">
    <source>
        <dbReference type="Proteomes" id="UP000026960"/>
    </source>
</evidence>
<accession>A0A0D3GRE2</accession>
<organism evidence="2">
    <name type="scientific">Oryza barthii</name>
    <dbReference type="NCBI Taxonomy" id="65489"/>
    <lineage>
        <taxon>Eukaryota</taxon>
        <taxon>Viridiplantae</taxon>
        <taxon>Streptophyta</taxon>
        <taxon>Embryophyta</taxon>
        <taxon>Tracheophyta</taxon>
        <taxon>Spermatophyta</taxon>
        <taxon>Magnoliopsida</taxon>
        <taxon>Liliopsida</taxon>
        <taxon>Poales</taxon>
        <taxon>Poaceae</taxon>
        <taxon>BOP clade</taxon>
        <taxon>Oryzoideae</taxon>
        <taxon>Oryzeae</taxon>
        <taxon>Oryzinae</taxon>
        <taxon>Oryza</taxon>
    </lineage>
</organism>
<evidence type="ECO:0000256" key="1">
    <source>
        <dbReference type="SAM" id="MobiDB-lite"/>
    </source>
</evidence>
<protein>
    <submittedName>
        <fullName evidence="2">Uncharacterized protein</fullName>
    </submittedName>
</protein>
<dbReference type="AlphaFoldDB" id="A0A0D3GRE2"/>
<keyword evidence="3" id="KW-1185">Reference proteome</keyword>
<reference evidence="2" key="2">
    <citation type="submission" date="2015-03" db="UniProtKB">
        <authorList>
            <consortium name="EnsemblPlants"/>
        </authorList>
    </citation>
    <scope>IDENTIFICATION</scope>
</reference>
<dbReference type="HOGENOM" id="CLU_174308_0_0_1"/>
<proteinExistence type="predicted"/>
<dbReference type="PaxDb" id="65489-OBART07G15600.1"/>
<sequence length="109" mass="11988">MLASYAHEIIVDLPEMRKEDMRMKNRMRQLGDYRRSGRATATSIGRSAPKVGSGASSTSPTNVNRIAATLDNTCSIVWFRKLASDQIKNTLLPLLQSCPPATAILPISR</sequence>
<evidence type="ECO:0000313" key="2">
    <source>
        <dbReference type="EnsemblPlants" id="OBART07G15600.1"/>
    </source>
</evidence>
<feature type="region of interest" description="Disordered" evidence="1">
    <location>
        <begin position="27"/>
        <end position="61"/>
    </location>
</feature>
<name>A0A0D3GRE2_9ORYZ</name>
<reference evidence="2" key="1">
    <citation type="journal article" date="2009" name="Rice">
        <title>De Novo Next Generation Sequencing of Plant Genomes.</title>
        <authorList>
            <person name="Rounsley S."/>
            <person name="Marri P.R."/>
            <person name="Yu Y."/>
            <person name="He R."/>
            <person name="Sisneros N."/>
            <person name="Goicoechea J.L."/>
            <person name="Lee S.J."/>
            <person name="Angelova A."/>
            <person name="Kudrna D."/>
            <person name="Luo M."/>
            <person name="Affourtit J."/>
            <person name="Desany B."/>
            <person name="Knight J."/>
            <person name="Niazi F."/>
            <person name="Egholm M."/>
            <person name="Wing R.A."/>
        </authorList>
    </citation>
    <scope>NUCLEOTIDE SEQUENCE [LARGE SCALE GENOMIC DNA]</scope>
    <source>
        <strain evidence="2">cv. IRGC 105608</strain>
    </source>
</reference>
<dbReference type="Gramene" id="OBART07G15600.1">
    <property type="protein sequence ID" value="OBART07G15600.1"/>
    <property type="gene ID" value="OBART07G15600"/>
</dbReference>